<comment type="caution">
    <text evidence="1">The sequence shown here is derived from an EMBL/GenBank/DDBJ whole genome shotgun (WGS) entry which is preliminary data.</text>
</comment>
<dbReference type="EMBL" id="JARK01001389">
    <property type="protein sequence ID" value="EYC10866.1"/>
    <property type="molecule type" value="Genomic_DNA"/>
</dbReference>
<keyword evidence="2" id="KW-1185">Reference proteome</keyword>
<sequence length="66" mass="7228">MGYCYGSDAVAPENGEDVAGRVHVSKNGVPVLRGEYIRARRAKREARESGVSRTSRLVFHVSVNPL</sequence>
<proteinExistence type="predicted"/>
<gene>
    <name evidence="1" type="primary">Acey_s0053.g2338</name>
    <name evidence="1" type="ORF">Y032_0053g2338</name>
</gene>
<dbReference type="Proteomes" id="UP000024635">
    <property type="component" value="Unassembled WGS sequence"/>
</dbReference>
<reference evidence="2" key="1">
    <citation type="journal article" date="2015" name="Nat. Genet.">
        <title>The genome and transcriptome of the zoonotic hookworm Ancylostoma ceylanicum identify infection-specific gene families.</title>
        <authorList>
            <person name="Schwarz E.M."/>
            <person name="Hu Y."/>
            <person name="Antoshechkin I."/>
            <person name="Miller M.M."/>
            <person name="Sternberg P.W."/>
            <person name="Aroian R.V."/>
        </authorList>
    </citation>
    <scope>NUCLEOTIDE SEQUENCE</scope>
    <source>
        <strain evidence="2">HY135</strain>
    </source>
</reference>
<evidence type="ECO:0000313" key="2">
    <source>
        <dbReference type="Proteomes" id="UP000024635"/>
    </source>
</evidence>
<organism evidence="1 2">
    <name type="scientific">Ancylostoma ceylanicum</name>
    <dbReference type="NCBI Taxonomy" id="53326"/>
    <lineage>
        <taxon>Eukaryota</taxon>
        <taxon>Metazoa</taxon>
        <taxon>Ecdysozoa</taxon>
        <taxon>Nematoda</taxon>
        <taxon>Chromadorea</taxon>
        <taxon>Rhabditida</taxon>
        <taxon>Rhabditina</taxon>
        <taxon>Rhabditomorpha</taxon>
        <taxon>Strongyloidea</taxon>
        <taxon>Ancylostomatidae</taxon>
        <taxon>Ancylostomatinae</taxon>
        <taxon>Ancylostoma</taxon>
    </lineage>
</organism>
<dbReference type="AlphaFoldDB" id="A0A016U7F2"/>
<accession>A0A016U7F2</accession>
<evidence type="ECO:0000313" key="1">
    <source>
        <dbReference type="EMBL" id="EYC10866.1"/>
    </source>
</evidence>
<protein>
    <submittedName>
        <fullName evidence="1">Uncharacterized protein</fullName>
    </submittedName>
</protein>
<name>A0A016U7F2_9BILA</name>